<protein>
    <submittedName>
        <fullName evidence="1">Uncharacterized protein</fullName>
    </submittedName>
</protein>
<proteinExistence type="predicted"/>
<dbReference type="EMBL" id="GGEC01054658">
    <property type="protein sequence ID" value="MBX35142.1"/>
    <property type="molecule type" value="Transcribed_RNA"/>
</dbReference>
<sequence length="35" mass="4045">MHRLYALKIYSEICVELSNGTPFVILLHVDTCFCD</sequence>
<accession>A0A2P2MY43</accession>
<reference evidence="1" key="1">
    <citation type="submission" date="2018-02" db="EMBL/GenBank/DDBJ databases">
        <title>Rhizophora mucronata_Transcriptome.</title>
        <authorList>
            <person name="Meera S.P."/>
            <person name="Sreeshan A."/>
            <person name="Augustine A."/>
        </authorList>
    </citation>
    <scope>NUCLEOTIDE SEQUENCE</scope>
    <source>
        <tissue evidence="1">Leaf</tissue>
    </source>
</reference>
<dbReference type="AlphaFoldDB" id="A0A2P2MY43"/>
<name>A0A2P2MY43_RHIMU</name>
<organism evidence="1">
    <name type="scientific">Rhizophora mucronata</name>
    <name type="common">Asiatic mangrove</name>
    <dbReference type="NCBI Taxonomy" id="61149"/>
    <lineage>
        <taxon>Eukaryota</taxon>
        <taxon>Viridiplantae</taxon>
        <taxon>Streptophyta</taxon>
        <taxon>Embryophyta</taxon>
        <taxon>Tracheophyta</taxon>
        <taxon>Spermatophyta</taxon>
        <taxon>Magnoliopsida</taxon>
        <taxon>eudicotyledons</taxon>
        <taxon>Gunneridae</taxon>
        <taxon>Pentapetalae</taxon>
        <taxon>rosids</taxon>
        <taxon>fabids</taxon>
        <taxon>Malpighiales</taxon>
        <taxon>Rhizophoraceae</taxon>
        <taxon>Rhizophora</taxon>
    </lineage>
</organism>
<evidence type="ECO:0000313" key="1">
    <source>
        <dbReference type="EMBL" id="MBX35142.1"/>
    </source>
</evidence>